<evidence type="ECO:0000313" key="1">
    <source>
        <dbReference type="EMBL" id="SVD29884.1"/>
    </source>
</evidence>
<gene>
    <name evidence="1" type="ORF">METZ01_LOCUS382738</name>
</gene>
<dbReference type="EMBL" id="UINC01141881">
    <property type="protein sequence ID" value="SVD29884.1"/>
    <property type="molecule type" value="Genomic_DNA"/>
</dbReference>
<reference evidence="1" key="1">
    <citation type="submission" date="2018-05" db="EMBL/GenBank/DDBJ databases">
        <authorList>
            <person name="Lanie J.A."/>
            <person name="Ng W.-L."/>
            <person name="Kazmierczak K.M."/>
            <person name="Andrzejewski T.M."/>
            <person name="Davidsen T.M."/>
            <person name="Wayne K.J."/>
            <person name="Tettelin H."/>
            <person name="Glass J.I."/>
            <person name="Rusch D."/>
            <person name="Podicherti R."/>
            <person name="Tsui H.-C.T."/>
            <person name="Winkler M.E."/>
        </authorList>
    </citation>
    <scope>NUCLEOTIDE SEQUENCE</scope>
</reference>
<feature type="non-terminal residue" evidence="1">
    <location>
        <position position="39"/>
    </location>
</feature>
<proteinExistence type="predicted"/>
<protein>
    <submittedName>
        <fullName evidence="1">Uncharacterized protein</fullName>
    </submittedName>
</protein>
<accession>A0A382U6F7</accession>
<name>A0A382U6F7_9ZZZZ</name>
<sequence>MTIDNKYIKEDKAFESINGLYLHRRKDGLFYKKHAKKPF</sequence>
<organism evidence="1">
    <name type="scientific">marine metagenome</name>
    <dbReference type="NCBI Taxonomy" id="408172"/>
    <lineage>
        <taxon>unclassified sequences</taxon>
        <taxon>metagenomes</taxon>
        <taxon>ecological metagenomes</taxon>
    </lineage>
</organism>
<dbReference type="AlphaFoldDB" id="A0A382U6F7"/>